<dbReference type="GeneID" id="77946974"/>
<dbReference type="Proteomes" id="UP000501900">
    <property type="component" value="Genome"/>
</dbReference>
<proteinExistence type="predicted"/>
<evidence type="ECO:0000313" key="2">
    <source>
        <dbReference type="Proteomes" id="UP000501900"/>
    </source>
</evidence>
<dbReference type="EMBL" id="MT162467">
    <property type="protein sequence ID" value="QIN97096.1"/>
    <property type="molecule type" value="Genomic_DNA"/>
</dbReference>
<dbReference type="RefSeq" id="YP_010670764.1">
    <property type="nucleotide sequence ID" value="NC_070965.1"/>
</dbReference>
<organism evidence="1 2">
    <name type="scientific">Synechococcus phage S-H34</name>
    <dbReference type="NCBI Taxonomy" id="2718942"/>
    <lineage>
        <taxon>Viruses</taxon>
        <taxon>Duplodnaviria</taxon>
        <taxon>Heunggongvirae</taxon>
        <taxon>Uroviricota</taxon>
        <taxon>Caudoviricetes</taxon>
        <taxon>Pantevenvirales</taxon>
        <taxon>Kyanoviridae</taxon>
        <taxon>Makaravirus</taxon>
        <taxon>Makaravirus thirtyfour</taxon>
    </lineage>
</organism>
<keyword evidence="2" id="KW-1185">Reference proteome</keyword>
<evidence type="ECO:0000313" key="1">
    <source>
        <dbReference type="EMBL" id="QIN97096.1"/>
    </source>
</evidence>
<name>A0A6G8R6S9_9CAUD</name>
<sequence length="88" mass="10362">MLHSCIAGNRPPIKPQLKMANKLQRKFEEHLESLEAAAHAEIDLRDNYKLYTKLKRFYTKQGVTFTGDAQTDYNMVVNYLYEDLFVNY</sequence>
<dbReference type="KEGG" id="vg:77946974"/>
<accession>A0A6G8R6S9</accession>
<reference evidence="1 2" key="1">
    <citation type="submission" date="2020-03" db="EMBL/GenBank/DDBJ databases">
        <title>The Isolation and Genome Sequence of a Novel Cyanophage S-H34 from the Huanghai Sea, China.</title>
        <authorList>
            <person name="Jiang T."/>
        </authorList>
    </citation>
    <scope>NUCLEOTIDE SEQUENCE [LARGE SCALE GENOMIC DNA]</scope>
</reference>
<protein>
    <submittedName>
        <fullName evidence="1">Uncharacterized protein</fullName>
    </submittedName>
</protein>